<dbReference type="Gene3D" id="3.40.225.10">
    <property type="entry name" value="Class II aldolase/adducin N-terminal domain"/>
    <property type="match status" value="1"/>
</dbReference>
<dbReference type="SUPFAM" id="SSF53639">
    <property type="entry name" value="AraD/HMP-PK domain-like"/>
    <property type="match status" value="1"/>
</dbReference>
<reference evidence="4" key="1">
    <citation type="journal article" date="2020" name="mSystems">
        <title>Genome- and Community-Level Interaction Insights into Carbon Utilization and Element Cycling Functions of Hydrothermarchaeota in Hydrothermal Sediment.</title>
        <authorList>
            <person name="Zhou Z."/>
            <person name="Liu Y."/>
            <person name="Xu W."/>
            <person name="Pan J."/>
            <person name="Luo Z.H."/>
            <person name="Li M."/>
        </authorList>
    </citation>
    <scope>NUCLEOTIDE SEQUENCE [LARGE SCALE GENOMIC DNA]</scope>
    <source>
        <strain evidence="4">SpSt-876</strain>
    </source>
</reference>
<evidence type="ECO:0000259" key="3">
    <source>
        <dbReference type="SMART" id="SM01007"/>
    </source>
</evidence>
<name>A0A7C6A8U0_UNCW3</name>
<dbReference type="AlphaFoldDB" id="A0A7C6A8U0"/>
<dbReference type="PANTHER" id="PTHR22789:SF0">
    <property type="entry name" value="3-OXO-TETRONATE 4-PHOSPHATE DECARBOXYLASE-RELATED"/>
    <property type="match status" value="1"/>
</dbReference>
<feature type="domain" description="Class II aldolase/adducin N-terminal" evidence="3">
    <location>
        <begin position="10"/>
        <end position="194"/>
    </location>
</feature>
<dbReference type="InterPro" id="IPR036409">
    <property type="entry name" value="Aldolase_II/adducin_N_sf"/>
</dbReference>
<gene>
    <name evidence="4" type="ORF">ENW73_01900</name>
</gene>
<dbReference type="Pfam" id="PF00596">
    <property type="entry name" value="Aldolase_II"/>
    <property type="match status" value="1"/>
</dbReference>
<dbReference type="InterPro" id="IPR050197">
    <property type="entry name" value="Aldolase_class_II_sugar_metab"/>
</dbReference>
<keyword evidence="1" id="KW-0479">Metal-binding</keyword>
<dbReference type="GO" id="GO:0046872">
    <property type="term" value="F:metal ion binding"/>
    <property type="evidence" value="ECO:0007669"/>
    <property type="project" value="UniProtKB-KW"/>
</dbReference>
<dbReference type="GO" id="GO:0016832">
    <property type="term" value="F:aldehyde-lyase activity"/>
    <property type="evidence" value="ECO:0007669"/>
    <property type="project" value="TreeGrafter"/>
</dbReference>
<accession>A0A7C6A8U0</accession>
<protein>
    <submittedName>
        <fullName evidence="4">Class II aldolase/adducin family protein</fullName>
    </submittedName>
</protein>
<comment type="caution">
    <text evidence="4">The sequence shown here is derived from an EMBL/GenBank/DDBJ whole genome shotgun (WGS) entry which is preliminary data.</text>
</comment>
<dbReference type="EMBL" id="DTLI01000044">
    <property type="protein sequence ID" value="HHS51606.1"/>
    <property type="molecule type" value="Genomic_DNA"/>
</dbReference>
<evidence type="ECO:0000313" key="4">
    <source>
        <dbReference type="EMBL" id="HHS51606.1"/>
    </source>
</evidence>
<proteinExistence type="predicted"/>
<dbReference type="PANTHER" id="PTHR22789">
    <property type="entry name" value="FUCULOSE PHOSPHATE ALDOLASE"/>
    <property type="match status" value="1"/>
</dbReference>
<dbReference type="GO" id="GO:0005829">
    <property type="term" value="C:cytosol"/>
    <property type="evidence" value="ECO:0007669"/>
    <property type="project" value="TreeGrafter"/>
</dbReference>
<dbReference type="SMART" id="SM01007">
    <property type="entry name" value="Aldolase_II"/>
    <property type="match status" value="1"/>
</dbReference>
<keyword evidence="2" id="KW-0456">Lyase</keyword>
<organism evidence="4">
    <name type="scientific">candidate division WOR-3 bacterium</name>
    <dbReference type="NCBI Taxonomy" id="2052148"/>
    <lineage>
        <taxon>Bacteria</taxon>
        <taxon>Bacteria division WOR-3</taxon>
    </lineage>
</organism>
<dbReference type="GO" id="GO:0019323">
    <property type="term" value="P:pentose catabolic process"/>
    <property type="evidence" value="ECO:0007669"/>
    <property type="project" value="TreeGrafter"/>
</dbReference>
<evidence type="ECO:0000256" key="1">
    <source>
        <dbReference type="ARBA" id="ARBA00022723"/>
    </source>
</evidence>
<dbReference type="InterPro" id="IPR001303">
    <property type="entry name" value="Aldolase_II/adducin_N"/>
</dbReference>
<sequence>MNRQEKTLRAQICQVGKILAEKGLIVASDGNISVRLNKSNLLITPTGLDKGKLKQTGILRIGINSELINLKTRPLPSSEVKMHRAIYQNRADIKAVIHAHPVYATALASAQTCVKTNALNWMENLAEIKPTIGKISLLGDLAPGSDELAYAVGEAMKESNVVLLPRHGIVAAGKDLDQARYAVERIELAAKLWFLTEQFNRLRFNDQ</sequence>
<evidence type="ECO:0000256" key="2">
    <source>
        <dbReference type="ARBA" id="ARBA00023239"/>
    </source>
</evidence>